<dbReference type="RefSeq" id="WP_011422362.1">
    <property type="nucleotide sequence ID" value="NC_007760.1"/>
</dbReference>
<proteinExistence type="inferred from homology"/>
<reference evidence="4" key="1">
    <citation type="submission" date="2006-01" db="EMBL/GenBank/DDBJ databases">
        <title>Complete sequence of Anaeromyxobacter dehalogenans 2CP-C.</title>
        <authorList>
            <consortium name="US DOE Joint Genome Institute"/>
            <person name="Copeland A."/>
            <person name="Lucas S."/>
            <person name="Lapidus A."/>
            <person name="Barry K."/>
            <person name="Detter J.C."/>
            <person name="Glavina T."/>
            <person name="Hammon N."/>
            <person name="Israni S."/>
            <person name="Pitluck S."/>
            <person name="Brettin T."/>
            <person name="Bruce D."/>
            <person name="Han C."/>
            <person name="Tapia R."/>
            <person name="Gilna P."/>
            <person name="Kiss H."/>
            <person name="Schmutz J."/>
            <person name="Larimer F."/>
            <person name="Land M."/>
            <person name="Kyrpides N."/>
            <person name="Anderson I."/>
            <person name="Sanford R.A."/>
            <person name="Ritalahti K.M."/>
            <person name="Thomas H.S."/>
            <person name="Kirby J.R."/>
            <person name="Zhulin I.B."/>
            <person name="Loeffler F.E."/>
            <person name="Richardson P."/>
        </authorList>
    </citation>
    <scope>NUCLEOTIDE SEQUENCE</scope>
    <source>
        <strain evidence="4">2CP-C</strain>
    </source>
</reference>
<feature type="compositionally biased region" description="Pro residues" evidence="2">
    <location>
        <begin position="221"/>
        <end position="236"/>
    </location>
</feature>
<dbReference type="SUPFAM" id="SSF52540">
    <property type="entry name" value="P-loop containing nucleoside triphosphate hydrolases"/>
    <property type="match status" value="1"/>
</dbReference>
<evidence type="ECO:0000256" key="2">
    <source>
        <dbReference type="SAM" id="MobiDB-lite"/>
    </source>
</evidence>
<accession>Q2IES5</accession>
<comment type="similarity">
    <text evidence="1">Belongs to the thymidylate kinase family.</text>
</comment>
<keyword evidence="1 4" id="KW-0418">Kinase</keyword>
<keyword evidence="1" id="KW-0545">Nucleotide biosynthesis</keyword>
<dbReference type="AlphaFoldDB" id="Q2IES5"/>
<dbReference type="InterPro" id="IPR039430">
    <property type="entry name" value="Thymidylate_kin-like_dom"/>
</dbReference>
<feature type="region of interest" description="Disordered" evidence="2">
    <location>
        <begin position="213"/>
        <end position="238"/>
    </location>
</feature>
<keyword evidence="1" id="KW-0067">ATP-binding</keyword>
<comment type="function">
    <text evidence="1">Phosphorylation of dTMP to form dTDP in both de novo and salvage pathways of dTTP synthesis.</text>
</comment>
<dbReference type="Pfam" id="PF02223">
    <property type="entry name" value="Thymidylate_kin"/>
    <property type="match status" value="1"/>
</dbReference>
<comment type="catalytic activity">
    <reaction evidence="1">
        <text>dTMP + ATP = dTDP + ADP</text>
        <dbReference type="Rhea" id="RHEA:13517"/>
        <dbReference type="ChEBI" id="CHEBI:30616"/>
        <dbReference type="ChEBI" id="CHEBI:58369"/>
        <dbReference type="ChEBI" id="CHEBI:63528"/>
        <dbReference type="ChEBI" id="CHEBI:456216"/>
        <dbReference type="EC" id="2.7.4.9"/>
    </reaction>
</comment>
<dbReference type="HOGENOM" id="CLU_477201_0_0_7"/>
<name>Q2IES5_ANADE</name>
<dbReference type="eggNOG" id="COG0125">
    <property type="taxonomic scope" value="Bacteria"/>
</dbReference>
<dbReference type="EC" id="2.7.4.9" evidence="1"/>
<dbReference type="InterPro" id="IPR018094">
    <property type="entry name" value="Thymidylate_kinase"/>
</dbReference>
<sequence>MLVSFEGIDGSGKTALSNLVCERLRRGGREVVHARERGVLATAAARRVRELTRDPRLLELSPRAELCLNLAREAQQLEEVVRPALARGALCVADRSLHSILALAVAGRGLPRAEVEAAVRAASGGTWPDLAVLVDVDPDLARLRKRVGKILEGRADEPGSRKGLAGHGLQVRVREHLAAEAAAAPASWLRVANEGRALEALADEVADAIAARAAGGRAPRRPPAPAPRSARPPAPAGPAGIAARFEAAVDALAAREPALAAHLLAGIPGRAAHARRTALAGRCPAVVARALEGLSDPESHALRWALAGRAPADVAAGLGADASPEAMRLRAALLARAPGPAVAGLVAADGADAWALRAEALERGELEGVLRGLAGLGTERAWALRADGIGRGLWEAVGRSLAGVDGARADAMRSALAAHDRLAALRGTAGVESGPARALRERLFPLAPKRVLRTLAGNAAPWTWALRERALAFTKEALDAVDGMDHPRAWALRAEGVARWPAAAVSSLRHLAATAPGREIVAAALRAAPASLPVLRNAHAVLALAAPAPGLPAAVEESCTP</sequence>
<dbReference type="OrthoDB" id="9774907at2"/>
<dbReference type="EMBL" id="CP000251">
    <property type="protein sequence ID" value="ABC83080.1"/>
    <property type="molecule type" value="Genomic_DNA"/>
</dbReference>
<protein>
    <recommendedName>
        <fullName evidence="1">Thymidylate kinase</fullName>
        <ecNumber evidence="1">2.7.4.9</ecNumber>
    </recommendedName>
    <alternativeName>
        <fullName evidence="1">dTMP kinase</fullName>
    </alternativeName>
</protein>
<dbReference type="CDD" id="cd01672">
    <property type="entry name" value="TMPK"/>
    <property type="match status" value="1"/>
</dbReference>
<feature type="domain" description="Thymidylate kinase-like" evidence="3">
    <location>
        <begin position="5"/>
        <end position="149"/>
    </location>
</feature>
<dbReference type="STRING" id="290397.Adeh_3313"/>
<gene>
    <name evidence="1" type="primary">tmk</name>
    <name evidence="4" type="ordered locus">Adeh_3313</name>
</gene>
<dbReference type="KEGG" id="ade:Adeh_3313"/>
<dbReference type="GO" id="GO:0005524">
    <property type="term" value="F:ATP binding"/>
    <property type="evidence" value="ECO:0007669"/>
    <property type="project" value="UniProtKB-UniRule"/>
</dbReference>
<dbReference type="GO" id="GO:0006235">
    <property type="term" value="P:dTTP biosynthetic process"/>
    <property type="evidence" value="ECO:0007669"/>
    <property type="project" value="UniProtKB-UniRule"/>
</dbReference>
<feature type="binding site" evidence="1">
    <location>
        <begin position="7"/>
        <end position="14"/>
    </location>
    <ligand>
        <name>ATP</name>
        <dbReference type="ChEBI" id="CHEBI:30616"/>
    </ligand>
</feature>
<dbReference type="GO" id="GO:0004798">
    <property type="term" value="F:dTMP kinase activity"/>
    <property type="evidence" value="ECO:0007669"/>
    <property type="project" value="UniProtKB-UniRule"/>
</dbReference>
<evidence type="ECO:0000259" key="3">
    <source>
        <dbReference type="Pfam" id="PF02223"/>
    </source>
</evidence>
<organism evidence="4 5">
    <name type="scientific">Anaeromyxobacter dehalogenans (strain 2CP-C)</name>
    <dbReference type="NCBI Taxonomy" id="290397"/>
    <lineage>
        <taxon>Bacteria</taxon>
        <taxon>Pseudomonadati</taxon>
        <taxon>Myxococcota</taxon>
        <taxon>Myxococcia</taxon>
        <taxon>Myxococcales</taxon>
        <taxon>Cystobacterineae</taxon>
        <taxon>Anaeromyxobacteraceae</taxon>
        <taxon>Anaeromyxobacter</taxon>
    </lineage>
</organism>
<evidence type="ECO:0000313" key="5">
    <source>
        <dbReference type="Proteomes" id="UP000001935"/>
    </source>
</evidence>
<keyword evidence="1 4" id="KW-0808">Transferase</keyword>
<dbReference type="Gene3D" id="3.40.50.300">
    <property type="entry name" value="P-loop containing nucleotide triphosphate hydrolases"/>
    <property type="match status" value="1"/>
</dbReference>
<evidence type="ECO:0000313" key="4">
    <source>
        <dbReference type="EMBL" id="ABC83080.1"/>
    </source>
</evidence>
<dbReference type="HAMAP" id="MF_00165">
    <property type="entry name" value="Thymidylate_kinase"/>
    <property type="match status" value="1"/>
</dbReference>
<dbReference type="GO" id="GO:0006233">
    <property type="term" value="P:dTDP biosynthetic process"/>
    <property type="evidence" value="ECO:0007669"/>
    <property type="project" value="InterPro"/>
</dbReference>
<dbReference type="InterPro" id="IPR027417">
    <property type="entry name" value="P-loop_NTPase"/>
</dbReference>
<keyword evidence="1" id="KW-0547">Nucleotide-binding</keyword>
<dbReference type="Proteomes" id="UP000001935">
    <property type="component" value="Chromosome"/>
</dbReference>
<evidence type="ECO:0000256" key="1">
    <source>
        <dbReference type="HAMAP-Rule" id="MF_00165"/>
    </source>
</evidence>